<feature type="domain" description="4Fe-4S ferredoxin-type" evidence="4">
    <location>
        <begin position="95"/>
        <end position="124"/>
    </location>
</feature>
<evidence type="ECO:0000313" key="5">
    <source>
        <dbReference type="EMBL" id="MFC1800091.1"/>
    </source>
</evidence>
<evidence type="ECO:0000256" key="3">
    <source>
        <dbReference type="ARBA" id="ARBA00023014"/>
    </source>
</evidence>
<keyword evidence="3" id="KW-0411">Iron-sulfur</keyword>
<dbReference type="PROSITE" id="PS00198">
    <property type="entry name" value="4FE4S_FER_1"/>
    <property type="match status" value="1"/>
</dbReference>
<sequence>MSKPFEIVVISGKGGTGKTVFTSCLASLFRDKVVADCDVDAPDLHLLFTPLVKRQEDFPGTPHASIDPDKCTGCGRCFQVCRFGAVTVGEDRSGPTYGIDDLGCEGCGVCVWTCPAEAISMEEGIGGKWYVSDTRFGTLVHARLGVAQENSGKLVTVVRREARKAAIEKGCHFVVIDGPPGIGCPVIASVAGANLAVAVTEPTLSGVHDLERVLELTSHFGVKTGVVINKFDLNSDIVLKMERFLETAGVPILGKIHFDTTVNRAIAEGRTVIEYSDSKAAREMSLAARATIALAEQRLEIGATTETKGS</sequence>
<gene>
    <name evidence="5" type="ORF">ACFL2Z_04165</name>
</gene>
<dbReference type="InterPro" id="IPR027417">
    <property type="entry name" value="P-loop_NTPase"/>
</dbReference>
<organism evidence="5 6">
    <name type="scientific">Eiseniibacteriota bacterium</name>
    <dbReference type="NCBI Taxonomy" id="2212470"/>
    <lineage>
        <taxon>Bacteria</taxon>
        <taxon>Candidatus Eiseniibacteriota</taxon>
    </lineage>
</organism>
<dbReference type="CDD" id="cd03110">
    <property type="entry name" value="SIMIBI_bact_arch"/>
    <property type="match status" value="1"/>
</dbReference>
<dbReference type="PROSITE" id="PS51379">
    <property type="entry name" value="4FE4S_FER_2"/>
    <property type="match status" value="2"/>
</dbReference>
<keyword evidence="5" id="KW-0067">ATP-binding</keyword>
<dbReference type="Proteomes" id="UP001594288">
    <property type="component" value="Unassembled WGS sequence"/>
</dbReference>
<evidence type="ECO:0000256" key="2">
    <source>
        <dbReference type="ARBA" id="ARBA00023004"/>
    </source>
</evidence>
<keyword evidence="6" id="KW-1185">Reference proteome</keyword>
<feature type="domain" description="4Fe-4S ferredoxin-type" evidence="4">
    <location>
        <begin position="62"/>
        <end position="91"/>
    </location>
</feature>
<keyword evidence="2" id="KW-0408">Iron</keyword>
<dbReference type="Pfam" id="PF00037">
    <property type="entry name" value="Fer4"/>
    <property type="match status" value="2"/>
</dbReference>
<keyword evidence="1" id="KW-0479">Metal-binding</keyword>
<keyword evidence="5" id="KW-0547">Nucleotide-binding</keyword>
<dbReference type="SUPFAM" id="SSF52540">
    <property type="entry name" value="P-loop containing nucleoside triphosphate hydrolases"/>
    <property type="match status" value="1"/>
</dbReference>
<reference evidence="5 6" key="1">
    <citation type="submission" date="2024-09" db="EMBL/GenBank/DDBJ databases">
        <authorList>
            <person name="D'Angelo T."/>
        </authorList>
    </citation>
    <scope>NUCLEOTIDE SEQUENCE [LARGE SCALE GENOMIC DNA]</scope>
    <source>
        <strain evidence="5">SAG AM-311-F02</strain>
    </source>
</reference>
<dbReference type="InterPro" id="IPR002586">
    <property type="entry name" value="CobQ/CobB/MinD/ParA_Nub-bd_dom"/>
</dbReference>
<dbReference type="InterPro" id="IPR017900">
    <property type="entry name" value="4Fe4S_Fe_S_CS"/>
</dbReference>
<dbReference type="Gene3D" id="3.40.50.300">
    <property type="entry name" value="P-loop containing nucleotide triphosphate hydrolases"/>
    <property type="match status" value="2"/>
</dbReference>
<dbReference type="Gene3D" id="3.30.70.20">
    <property type="match status" value="1"/>
</dbReference>
<dbReference type="PANTHER" id="PTHR43534:SF1">
    <property type="entry name" value="4FE-4S CLUSTER CONTAINING PARA FAMILY ATPASE PROTEIN"/>
    <property type="match status" value="1"/>
</dbReference>
<accession>A0ABV6YPU4</accession>
<dbReference type="Pfam" id="PF01656">
    <property type="entry name" value="CbiA"/>
    <property type="match status" value="1"/>
</dbReference>
<comment type="caution">
    <text evidence="5">The sequence shown here is derived from an EMBL/GenBank/DDBJ whole genome shotgun (WGS) entry which is preliminary data.</text>
</comment>
<dbReference type="SUPFAM" id="SSF54862">
    <property type="entry name" value="4Fe-4S ferredoxins"/>
    <property type="match status" value="1"/>
</dbReference>
<evidence type="ECO:0000313" key="6">
    <source>
        <dbReference type="Proteomes" id="UP001594288"/>
    </source>
</evidence>
<dbReference type="EMBL" id="JBHPEI010000066">
    <property type="protein sequence ID" value="MFC1800091.1"/>
    <property type="molecule type" value="Genomic_DNA"/>
</dbReference>
<protein>
    <submittedName>
        <fullName evidence="5">ATP-binding protein</fullName>
    </submittedName>
</protein>
<dbReference type="InterPro" id="IPR017896">
    <property type="entry name" value="4Fe4S_Fe-S-bd"/>
</dbReference>
<evidence type="ECO:0000256" key="1">
    <source>
        <dbReference type="ARBA" id="ARBA00022723"/>
    </source>
</evidence>
<name>A0ABV6YPU4_UNCEI</name>
<evidence type="ECO:0000259" key="4">
    <source>
        <dbReference type="PROSITE" id="PS51379"/>
    </source>
</evidence>
<dbReference type="GO" id="GO:0005524">
    <property type="term" value="F:ATP binding"/>
    <property type="evidence" value="ECO:0007669"/>
    <property type="project" value="UniProtKB-KW"/>
</dbReference>
<dbReference type="PANTHER" id="PTHR43534">
    <property type="entry name" value="MIND SUPERFAMILY P-LOOP ATPASE CONTAINING AN INSERTED FERREDOXIN DOMAIN"/>
    <property type="match status" value="1"/>
</dbReference>
<proteinExistence type="predicted"/>